<name>A0A9D2JU63_9FIRM</name>
<dbReference type="GO" id="GO:0022857">
    <property type="term" value="F:transmembrane transporter activity"/>
    <property type="evidence" value="ECO:0007669"/>
    <property type="project" value="TreeGrafter"/>
</dbReference>
<sequence length="942" mass="105825">MKRGRKETPNNNRRAVWLLTKASIRYNGGRFWILTVAAALSITVLSAVFGISLGKIEAEYIQGARSSGTTASTMLERGTMDQYQSISQLSYIQSVGREKSPGNLLVGEDTVIVLNAMDPVAWEDMTLPAYTGVTGHYPQKEGELMLPLRALESLGIENPKEGMRISGTVKLFSEEGERQAIEQKMDFTLCGWYRDYVDPAVYPPAGYISESQLEAWGMSLKEPDRLLIQQNDTIDGYEVEAALYEDIPTIDRAQQFLGQSSIAYTTMEEFLGSYRMAGFCAALVLTCVFLLIYNVLYITMQKEIRQIGLLDTLGTTGKQIRKLYFSQTGLALGAGTGLGLILSAIVLLWLVPWALGNLYLYNYGKSAEMIRLRPQLLAASMVFTALVMAGATAWALRKAAAMNPVAALHYTGVESQPIRRKTGSRAGKAETGNPQTVNRRSRKSEREKPERLIQGRRKPGRQRRAGEEIWKMAWQNLTRYRVRFLLTILSLTLGIVMTLGSIVMGVGTDYTNSIEQRNDFSIKADYMAFSDYEDQESVSSGEFVREYTPISQELKEQLWNIQGMLPEQSEIIRGGYAIVDNGAEVLQPMMEANSTQGLWTLTEEEQDLQSQGQPGRSESATIQIAEEKYLDILEDYVEEKGLRADIEAVRQGRGILLLHNHELSPALQEEADKKVGLPLKFWQLPTREDLAKYLEKLPDSEENLEYENMGEMEISGYLDIRAKNFPDFNMTWHGAGIWYFLVSEKGFASLQSREVTFGMELNVEKDKEPGARAAIQKLLQKEQQKDKNMMYFLLVKAEDLASAQSYILTNRVISGALSGVLILLGLANYFNVLTTGMLSKKKELAVMESVGMTGKQIRTMLIQEGIFYWIIVTILTASLGTGVLQILHRYMDSKVAYFKYAYPWAGLMLILGMLLAICILHPLALYRQMEKDSLVKRIALFH</sequence>
<dbReference type="EMBL" id="DXBG01000307">
    <property type="protein sequence ID" value="HIZ66818.1"/>
    <property type="molecule type" value="Genomic_DNA"/>
</dbReference>
<dbReference type="Pfam" id="PF02687">
    <property type="entry name" value="FtsX"/>
    <property type="match status" value="2"/>
</dbReference>
<proteinExistence type="inferred from homology"/>
<dbReference type="GO" id="GO:0005886">
    <property type="term" value="C:plasma membrane"/>
    <property type="evidence" value="ECO:0007669"/>
    <property type="project" value="UniProtKB-SubCell"/>
</dbReference>
<feature type="transmembrane region" description="Helical" evidence="8">
    <location>
        <begin position="866"/>
        <end position="888"/>
    </location>
</feature>
<gene>
    <name evidence="10" type="ORF">H9809_13130</name>
</gene>
<feature type="transmembrane region" description="Helical" evidence="8">
    <location>
        <begin position="375"/>
        <end position="396"/>
    </location>
</feature>
<evidence type="ECO:0000256" key="5">
    <source>
        <dbReference type="ARBA" id="ARBA00023136"/>
    </source>
</evidence>
<evidence type="ECO:0000256" key="7">
    <source>
        <dbReference type="SAM" id="MobiDB-lite"/>
    </source>
</evidence>
<protein>
    <submittedName>
        <fullName evidence="10">ABC transporter permease</fullName>
    </submittedName>
</protein>
<evidence type="ECO:0000256" key="1">
    <source>
        <dbReference type="ARBA" id="ARBA00004651"/>
    </source>
</evidence>
<evidence type="ECO:0000313" key="11">
    <source>
        <dbReference type="Proteomes" id="UP000824056"/>
    </source>
</evidence>
<evidence type="ECO:0000256" key="2">
    <source>
        <dbReference type="ARBA" id="ARBA00022475"/>
    </source>
</evidence>
<evidence type="ECO:0000256" key="8">
    <source>
        <dbReference type="SAM" id="Phobius"/>
    </source>
</evidence>
<reference evidence="10" key="1">
    <citation type="journal article" date="2021" name="PeerJ">
        <title>Extensive microbial diversity within the chicken gut microbiome revealed by metagenomics and culture.</title>
        <authorList>
            <person name="Gilroy R."/>
            <person name="Ravi A."/>
            <person name="Getino M."/>
            <person name="Pursley I."/>
            <person name="Horton D.L."/>
            <person name="Alikhan N.F."/>
            <person name="Baker D."/>
            <person name="Gharbi K."/>
            <person name="Hall N."/>
            <person name="Watson M."/>
            <person name="Adriaenssens E.M."/>
            <person name="Foster-Nyarko E."/>
            <person name="Jarju S."/>
            <person name="Secka A."/>
            <person name="Antonio M."/>
            <person name="Oren A."/>
            <person name="Chaudhuri R.R."/>
            <person name="La Ragione R."/>
            <person name="Hildebrand F."/>
            <person name="Pallen M.J."/>
        </authorList>
    </citation>
    <scope>NUCLEOTIDE SEQUENCE</scope>
    <source>
        <strain evidence="10">1068</strain>
    </source>
</reference>
<comment type="similarity">
    <text evidence="6">Belongs to the ABC-4 integral membrane protein family.</text>
</comment>
<comment type="subcellular location">
    <subcellularLocation>
        <location evidence="1">Cell membrane</location>
        <topology evidence="1">Multi-pass membrane protein</topology>
    </subcellularLocation>
</comment>
<keyword evidence="4 8" id="KW-1133">Transmembrane helix</keyword>
<feature type="region of interest" description="Disordered" evidence="7">
    <location>
        <begin position="416"/>
        <end position="460"/>
    </location>
</feature>
<evidence type="ECO:0000256" key="4">
    <source>
        <dbReference type="ARBA" id="ARBA00022989"/>
    </source>
</evidence>
<evidence type="ECO:0000256" key="6">
    <source>
        <dbReference type="ARBA" id="ARBA00038076"/>
    </source>
</evidence>
<feature type="transmembrane region" description="Helical" evidence="8">
    <location>
        <begin position="330"/>
        <end position="355"/>
    </location>
</feature>
<dbReference type="InterPro" id="IPR003838">
    <property type="entry name" value="ABC3_permease_C"/>
</dbReference>
<dbReference type="Proteomes" id="UP000824056">
    <property type="component" value="Unassembled WGS sequence"/>
</dbReference>
<dbReference type="PANTHER" id="PTHR30572:SF4">
    <property type="entry name" value="ABC TRANSPORTER PERMEASE YTRF"/>
    <property type="match status" value="1"/>
</dbReference>
<keyword evidence="5 8" id="KW-0472">Membrane</keyword>
<feature type="transmembrane region" description="Helical" evidence="8">
    <location>
        <begin position="812"/>
        <end position="832"/>
    </location>
</feature>
<feature type="transmembrane region" description="Helical" evidence="8">
    <location>
        <begin position="484"/>
        <end position="507"/>
    </location>
</feature>
<evidence type="ECO:0000256" key="3">
    <source>
        <dbReference type="ARBA" id="ARBA00022692"/>
    </source>
</evidence>
<dbReference type="AlphaFoldDB" id="A0A9D2JU63"/>
<evidence type="ECO:0000313" key="10">
    <source>
        <dbReference type="EMBL" id="HIZ66818.1"/>
    </source>
</evidence>
<comment type="caution">
    <text evidence="10">The sequence shown here is derived from an EMBL/GenBank/DDBJ whole genome shotgun (WGS) entry which is preliminary data.</text>
</comment>
<keyword evidence="3 8" id="KW-0812">Transmembrane</keyword>
<feature type="transmembrane region" description="Helical" evidence="8">
    <location>
        <begin position="900"/>
        <end position="926"/>
    </location>
</feature>
<organism evidence="10 11">
    <name type="scientific">Candidatus Blautia pullicola</name>
    <dbReference type="NCBI Taxonomy" id="2838498"/>
    <lineage>
        <taxon>Bacteria</taxon>
        <taxon>Bacillati</taxon>
        <taxon>Bacillota</taxon>
        <taxon>Clostridia</taxon>
        <taxon>Lachnospirales</taxon>
        <taxon>Lachnospiraceae</taxon>
        <taxon>Blautia</taxon>
    </lineage>
</organism>
<feature type="transmembrane region" description="Helical" evidence="8">
    <location>
        <begin position="31"/>
        <end position="53"/>
    </location>
</feature>
<feature type="domain" description="ABC3 transporter permease C-terminal" evidence="9">
    <location>
        <begin position="280"/>
        <end position="404"/>
    </location>
</feature>
<keyword evidence="2" id="KW-1003">Cell membrane</keyword>
<feature type="domain" description="ABC3 transporter permease C-terminal" evidence="9">
    <location>
        <begin position="817"/>
        <end position="927"/>
    </location>
</feature>
<accession>A0A9D2JU63</accession>
<reference evidence="10" key="2">
    <citation type="submission" date="2021-04" db="EMBL/GenBank/DDBJ databases">
        <authorList>
            <person name="Gilroy R."/>
        </authorList>
    </citation>
    <scope>NUCLEOTIDE SEQUENCE</scope>
    <source>
        <strain evidence="10">1068</strain>
    </source>
</reference>
<dbReference type="PANTHER" id="PTHR30572">
    <property type="entry name" value="MEMBRANE COMPONENT OF TRANSPORTER-RELATED"/>
    <property type="match status" value="1"/>
</dbReference>
<dbReference type="InterPro" id="IPR050250">
    <property type="entry name" value="Macrolide_Exporter_MacB"/>
</dbReference>
<feature type="transmembrane region" description="Helical" evidence="8">
    <location>
        <begin position="276"/>
        <end position="296"/>
    </location>
</feature>
<feature type="compositionally biased region" description="Basic and acidic residues" evidence="7">
    <location>
        <begin position="444"/>
        <end position="453"/>
    </location>
</feature>
<evidence type="ECO:0000259" key="9">
    <source>
        <dbReference type="Pfam" id="PF02687"/>
    </source>
</evidence>